<dbReference type="EMBL" id="CM042047">
    <property type="protein sequence ID" value="KAI3771383.1"/>
    <property type="molecule type" value="Genomic_DNA"/>
</dbReference>
<reference evidence="1 2" key="2">
    <citation type="journal article" date="2022" name="Mol. Ecol. Resour.">
        <title>The genomes of chicory, endive, great burdock and yacon provide insights into Asteraceae paleo-polyploidization history and plant inulin production.</title>
        <authorList>
            <person name="Fan W."/>
            <person name="Wang S."/>
            <person name="Wang H."/>
            <person name="Wang A."/>
            <person name="Jiang F."/>
            <person name="Liu H."/>
            <person name="Zhao H."/>
            <person name="Xu D."/>
            <person name="Zhang Y."/>
        </authorList>
    </citation>
    <scope>NUCLEOTIDE SEQUENCE [LARGE SCALE GENOMIC DNA]</scope>
    <source>
        <strain evidence="2">cv. Niubang</strain>
    </source>
</reference>
<evidence type="ECO:0000313" key="1">
    <source>
        <dbReference type="EMBL" id="KAI3771383.1"/>
    </source>
</evidence>
<accession>A0ACB9FJ47</accession>
<evidence type="ECO:0000313" key="2">
    <source>
        <dbReference type="Proteomes" id="UP001055879"/>
    </source>
</evidence>
<comment type="caution">
    <text evidence="1">The sequence shown here is derived from an EMBL/GenBank/DDBJ whole genome shotgun (WGS) entry which is preliminary data.</text>
</comment>
<organism evidence="1 2">
    <name type="scientific">Arctium lappa</name>
    <name type="common">Greater burdock</name>
    <name type="synonym">Lappa major</name>
    <dbReference type="NCBI Taxonomy" id="4217"/>
    <lineage>
        <taxon>Eukaryota</taxon>
        <taxon>Viridiplantae</taxon>
        <taxon>Streptophyta</taxon>
        <taxon>Embryophyta</taxon>
        <taxon>Tracheophyta</taxon>
        <taxon>Spermatophyta</taxon>
        <taxon>Magnoliopsida</taxon>
        <taxon>eudicotyledons</taxon>
        <taxon>Gunneridae</taxon>
        <taxon>Pentapetalae</taxon>
        <taxon>asterids</taxon>
        <taxon>campanulids</taxon>
        <taxon>Asterales</taxon>
        <taxon>Asteraceae</taxon>
        <taxon>Carduoideae</taxon>
        <taxon>Cardueae</taxon>
        <taxon>Arctiinae</taxon>
        <taxon>Arctium</taxon>
    </lineage>
</organism>
<reference evidence="2" key="1">
    <citation type="journal article" date="2022" name="Mol. Ecol. Resour.">
        <title>The genomes of chicory, endive, great burdock and yacon provide insights into Asteraceae palaeo-polyploidization history and plant inulin production.</title>
        <authorList>
            <person name="Fan W."/>
            <person name="Wang S."/>
            <person name="Wang H."/>
            <person name="Wang A."/>
            <person name="Jiang F."/>
            <person name="Liu H."/>
            <person name="Zhao H."/>
            <person name="Xu D."/>
            <person name="Zhang Y."/>
        </authorList>
    </citation>
    <scope>NUCLEOTIDE SEQUENCE [LARGE SCALE GENOMIC DNA]</scope>
    <source>
        <strain evidence="2">cv. Niubang</strain>
    </source>
</reference>
<sequence>MTYVYQNMDMSSIQQFCVPIDDSFDQDNLLDEDEVIEVKLDDGDIAQFITHDSMPTQADPMTTLESEMIDSTASLVSS</sequence>
<dbReference type="Proteomes" id="UP001055879">
    <property type="component" value="Linkage Group LG01"/>
</dbReference>
<gene>
    <name evidence="1" type="ORF">L6452_02546</name>
</gene>
<proteinExistence type="predicted"/>
<name>A0ACB9FJ47_ARCLA</name>
<protein>
    <submittedName>
        <fullName evidence="1">Uncharacterized protein</fullName>
    </submittedName>
</protein>
<keyword evidence="2" id="KW-1185">Reference proteome</keyword>